<dbReference type="GO" id="GO:0055085">
    <property type="term" value="P:transmembrane transport"/>
    <property type="evidence" value="ECO:0007669"/>
    <property type="project" value="InterPro"/>
</dbReference>
<evidence type="ECO:0000256" key="5">
    <source>
        <dbReference type="ARBA" id="ARBA00023136"/>
    </source>
</evidence>
<name>A0A6B2JJK5_9RHOB</name>
<sequence>MGRFDRYLLGHLLTHFGFFALVLVLVYWINRAVTLFDQLIGDGQSIGVFLELTALSLPGLIRITLPIAAFAAAVSVTNRLSGDSELVAAQATGLSPWRLARPVATFGLLVMLIVWTLTHILSPMAQARLGERRAEIAESVAAALLQEGQFVTPTAGVTFYVREITPEGELQDIFLSDDRATSQSITYTATRAYLVRGETGLQLVMIDGMAQTLRKGPGTLGVTAFDDLAYDIGALVGASSQSRPALNTLPTPRLLTADAAFAEETGRSIGALVAEGHDRFAQGILGFVGPLIGFGTLLVGGFSRFGIWRQILAAVGLIILVKVVESAVTGLVRTTPAAWPALYLPGLTGLALAWGTLFLAARPHLFRRRPRAPAGEPA</sequence>
<dbReference type="InterPro" id="IPR030922">
    <property type="entry name" value="LptF"/>
</dbReference>
<keyword evidence="2" id="KW-1003">Cell membrane</keyword>
<dbReference type="GO" id="GO:0015920">
    <property type="term" value="P:lipopolysaccharide transport"/>
    <property type="evidence" value="ECO:0007669"/>
    <property type="project" value="TreeGrafter"/>
</dbReference>
<feature type="transmembrane region" description="Helical" evidence="6">
    <location>
        <begin position="59"/>
        <end position="78"/>
    </location>
</feature>
<feature type="transmembrane region" description="Helical" evidence="6">
    <location>
        <begin position="311"/>
        <end position="332"/>
    </location>
</feature>
<dbReference type="Pfam" id="PF03739">
    <property type="entry name" value="LptF_LptG"/>
    <property type="match status" value="1"/>
</dbReference>
<keyword evidence="3 6" id="KW-0812">Transmembrane</keyword>
<accession>A0A6B2JJK5</accession>
<feature type="transmembrane region" description="Helical" evidence="6">
    <location>
        <begin position="280"/>
        <end position="299"/>
    </location>
</feature>
<evidence type="ECO:0000256" key="4">
    <source>
        <dbReference type="ARBA" id="ARBA00022989"/>
    </source>
</evidence>
<evidence type="ECO:0000256" key="3">
    <source>
        <dbReference type="ARBA" id="ARBA00022692"/>
    </source>
</evidence>
<dbReference type="InterPro" id="IPR005495">
    <property type="entry name" value="LptG/LptF_permease"/>
</dbReference>
<keyword evidence="4 6" id="KW-1133">Transmembrane helix</keyword>
<dbReference type="NCBIfam" id="TIGR04407">
    <property type="entry name" value="LptF_YjgP"/>
    <property type="match status" value="1"/>
</dbReference>
<comment type="caution">
    <text evidence="7">The sequence shown here is derived from an EMBL/GenBank/DDBJ whole genome shotgun (WGS) entry which is preliminary data.</text>
</comment>
<reference evidence="7 8" key="1">
    <citation type="submission" date="2020-02" db="EMBL/GenBank/DDBJ databases">
        <title>Pseudoroseicyclus tamarix, sp. nov., isolated from offshore sediment of a Tamarix chinensis forest.</title>
        <authorList>
            <person name="Gai Y."/>
        </authorList>
    </citation>
    <scope>NUCLEOTIDE SEQUENCE [LARGE SCALE GENOMIC DNA]</scope>
    <source>
        <strain evidence="7 8">CLL3-39</strain>
    </source>
</reference>
<protein>
    <submittedName>
        <fullName evidence="7">LPS export ABC transporter permease LptF</fullName>
    </submittedName>
</protein>
<dbReference type="GO" id="GO:0043190">
    <property type="term" value="C:ATP-binding cassette (ABC) transporter complex"/>
    <property type="evidence" value="ECO:0007669"/>
    <property type="project" value="InterPro"/>
</dbReference>
<evidence type="ECO:0000256" key="2">
    <source>
        <dbReference type="ARBA" id="ARBA00022475"/>
    </source>
</evidence>
<feature type="transmembrane region" description="Helical" evidence="6">
    <location>
        <begin position="338"/>
        <end position="361"/>
    </location>
</feature>
<keyword evidence="5 6" id="KW-0472">Membrane</keyword>
<comment type="subcellular location">
    <subcellularLocation>
        <location evidence="1">Cell membrane</location>
        <topology evidence="1">Multi-pass membrane protein</topology>
    </subcellularLocation>
</comment>
<proteinExistence type="predicted"/>
<feature type="transmembrane region" description="Helical" evidence="6">
    <location>
        <begin position="99"/>
        <end position="121"/>
    </location>
</feature>
<keyword evidence="8" id="KW-1185">Reference proteome</keyword>
<dbReference type="PANTHER" id="PTHR33529:SF6">
    <property type="entry name" value="YJGP_YJGQ FAMILY PERMEASE"/>
    <property type="match status" value="1"/>
</dbReference>
<dbReference type="RefSeq" id="WP_163893708.1">
    <property type="nucleotide sequence ID" value="NZ_JAAFYS010000002.1"/>
</dbReference>
<feature type="transmembrane region" description="Helical" evidence="6">
    <location>
        <begin position="7"/>
        <end position="29"/>
    </location>
</feature>
<dbReference type="Proteomes" id="UP000474757">
    <property type="component" value="Unassembled WGS sequence"/>
</dbReference>
<dbReference type="EMBL" id="JAAGAB010000002">
    <property type="protein sequence ID" value="NDV01623.1"/>
    <property type="molecule type" value="Genomic_DNA"/>
</dbReference>
<evidence type="ECO:0000256" key="1">
    <source>
        <dbReference type="ARBA" id="ARBA00004651"/>
    </source>
</evidence>
<dbReference type="AlphaFoldDB" id="A0A6B2JJK5"/>
<evidence type="ECO:0000313" key="8">
    <source>
        <dbReference type="Proteomes" id="UP000474757"/>
    </source>
</evidence>
<dbReference type="PANTHER" id="PTHR33529">
    <property type="entry name" value="SLR0882 PROTEIN-RELATED"/>
    <property type="match status" value="1"/>
</dbReference>
<gene>
    <name evidence="7" type="primary">lptF</name>
    <name evidence="7" type="ORF">GZA08_11675</name>
</gene>
<organism evidence="7 8">
    <name type="scientific">Pseudoroseicyclus tamaricis</name>
    <dbReference type="NCBI Taxonomy" id="2705421"/>
    <lineage>
        <taxon>Bacteria</taxon>
        <taxon>Pseudomonadati</taxon>
        <taxon>Pseudomonadota</taxon>
        <taxon>Alphaproteobacteria</taxon>
        <taxon>Rhodobacterales</taxon>
        <taxon>Paracoccaceae</taxon>
        <taxon>Pseudoroseicyclus</taxon>
    </lineage>
</organism>
<evidence type="ECO:0000256" key="6">
    <source>
        <dbReference type="SAM" id="Phobius"/>
    </source>
</evidence>
<evidence type="ECO:0000313" key="7">
    <source>
        <dbReference type="EMBL" id="NDV01623.1"/>
    </source>
</evidence>